<dbReference type="Gene3D" id="3.40.395.10">
    <property type="entry name" value="Adenoviral Proteinase, Chain A"/>
    <property type="match status" value="1"/>
</dbReference>
<dbReference type="PANTHER" id="PTHR46896">
    <property type="entry name" value="SENTRIN-SPECIFIC PROTEASE"/>
    <property type="match status" value="1"/>
</dbReference>
<comment type="subunit">
    <text evidence="13">Interacts with RXRA. Forms a complex with KAT5-TIP60 and UBE2I in response to UV irradiation. Interacts with RPA1 to maintain it in hyposumoylated state during S phase preventing DNA repair initiation.</text>
</comment>
<feature type="region of interest" description="Disordered" evidence="17">
    <location>
        <begin position="1096"/>
        <end position="1123"/>
    </location>
</feature>
<evidence type="ECO:0000256" key="3">
    <source>
        <dbReference type="ARBA" id="ARBA00005234"/>
    </source>
</evidence>
<evidence type="ECO:0000256" key="14">
    <source>
        <dbReference type="ARBA" id="ARBA00073899"/>
    </source>
</evidence>
<evidence type="ECO:0000256" key="12">
    <source>
        <dbReference type="ARBA" id="ARBA00058874"/>
    </source>
</evidence>
<feature type="region of interest" description="Disordered" evidence="17">
    <location>
        <begin position="13"/>
        <end position="69"/>
    </location>
</feature>
<name>A0A8C9QQB4_SCLFO</name>
<evidence type="ECO:0000256" key="8">
    <source>
        <dbReference type="ARBA" id="ARBA00022801"/>
    </source>
</evidence>
<comment type="subcellular location">
    <subcellularLocation>
        <location evidence="1">Nucleus</location>
    </subcellularLocation>
</comment>
<reference evidence="19" key="2">
    <citation type="submission" date="2025-08" db="UniProtKB">
        <authorList>
            <consortium name="Ensembl"/>
        </authorList>
    </citation>
    <scope>IDENTIFICATION</scope>
</reference>
<evidence type="ECO:0000259" key="18">
    <source>
        <dbReference type="PROSITE" id="PS50600"/>
    </source>
</evidence>
<dbReference type="AlphaFoldDB" id="A0A8C9QQB4"/>
<sequence length="1123" mass="125406">MAHRRSVFIEALERSESKKHGGFQPNWSFSLSDASEEQSGHHPSPVTMDEADGQQELTPEGRKSPQLKHFSSVEHLKTYERKVSNQSRMLKGNYLGLNKLGAGKKLSENPHAVTPTSNRTNYFVVSSTPPQGVLVQGRLFQHANAPATVRKNTQSSLDLKERKDFNTQQIQRVEVDSIILTCPEVPATKNLVFGEDVKRRVQNKRRPVLEASGNFPSSASKMEPLDPQDYLTVCGKCCKPSEDHVRCQNCGNPLAEEASPGTEPTEPASTPTRTPIRPHTTLGPNNLQLNKGFYGPSSGVRTPQVDVVMNPPVRITRGSLLPPHNGGAGGTPAGSKSKWQPLIKQQELNDPIVLSSDDDDEEEEEEGENGSTGSVNRMDNVSPRPADSAHSSPAPSCGRVEATLKLVQEEHEEITADYFTDVDCRISVPRKARMKDQFGNLVSSDTVVTPPKRRKVNNNMDSIILDCRSVRLGTLRRMVTKPVIFSVDYIQLETEGPETDVLEKVSLRASELTSCEWCTVRKLPVLFLQTSPAECLRLRTQLKMSREKSVWYDCKAPDPDEQHIVLIFEDGLSMQSQGILEEILQKIGRANNLSNFPAKLPFHEANKRLVRYNTPERKKEESRPMRTRLSSHLLTFFDADDEDDDMTEMQPTFTGPIVKLIVYPPPPAKGGISVTNEDLHCLNDGEFLNDVIIDFYLKYLVLEKLKKEDAHRSHVFSSFFYKRLNQRERKSVPDTSNLPIQKKKHNRVKTWTRHVDLFQKDFIFVPINESAHWYLAVICFPGLDGQKLEPNPLYQAPAVVGRSSCTEDEHPEEEAPQRPACKEEAGGRLEQPPTTPGSTGFNITDTSSESDSNSDQAKGGMAPSRVGGGEASTGQNGQSSAQLHYTGKIRGVYKGVRGISSTTTSAAMEIIKNNKGGPKLCAEGYLYNELHRISVCYGSTGDTYTFSDDQSSSQDECSEDGTLADETLGSSQSEWTSRPTICKQPCILIMDSLRGPARSTVVKTLREYLEVEWEAKKGTQRSFGKDVMRGSSPRVPQQDNYSDCGVYVLQYVESFFENPIPSFHLPMNLSDWFPQQRMKKKRDEIRELILKIQSQQQLDKKVQDSQKDFEPGRVAEQNSSASS</sequence>
<keyword evidence="7" id="KW-0833">Ubl conjugation pathway</keyword>
<evidence type="ECO:0000256" key="2">
    <source>
        <dbReference type="ARBA" id="ARBA00004718"/>
    </source>
</evidence>
<keyword evidence="20" id="KW-1185">Reference proteome</keyword>
<dbReference type="SUPFAM" id="SSF54001">
    <property type="entry name" value="Cysteine proteinases"/>
    <property type="match status" value="1"/>
</dbReference>
<evidence type="ECO:0000256" key="16">
    <source>
        <dbReference type="ARBA" id="ARBA00079020"/>
    </source>
</evidence>
<dbReference type="InterPro" id="IPR003653">
    <property type="entry name" value="Peptidase_C48_C"/>
</dbReference>
<keyword evidence="4" id="KW-1017">Isopeptide bond</keyword>
<comment type="similarity">
    <text evidence="3">Belongs to the peptidase C48 family.</text>
</comment>
<evidence type="ECO:0000256" key="15">
    <source>
        <dbReference type="ARBA" id="ARBA00077364"/>
    </source>
</evidence>
<gene>
    <name evidence="19" type="primary">SENP6</name>
</gene>
<dbReference type="OrthoDB" id="442460at2759"/>
<dbReference type="GO" id="GO:0090234">
    <property type="term" value="P:regulation of kinetochore assembly"/>
    <property type="evidence" value="ECO:0007669"/>
    <property type="project" value="TreeGrafter"/>
</dbReference>
<proteinExistence type="inferred from homology"/>
<comment type="function">
    <text evidence="12">Protease that deconjugates SUMO1, SUMO2 and SUMO3 from targeted proteins. Processes preferentially poly-SUMO2 and poly-SUMO3 chains, but does not efficiently process SUMO1, SUMO2 and SUMO3 precursors. Deconjugates SUMO1 from RXRA, leading to transcriptional activation. Involved in chromosome alignment and spindle assembly, by regulating the kinetochore CENPH-CENPI-CENPK complex. Desumoylates PML and CENPI, protecting them from degradation by the ubiquitin ligase RNF4, which targets polysumoylated proteins for proteasomal degradation. Also desumoylates RPA1, thus preventing recruitment of RAD51 to the DNA damage foci to initiate DNA repair through homologous recombination.</text>
</comment>
<dbReference type="FunFam" id="1.10.418.20:FF:000005">
    <property type="entry name" value="sentrin-specific protease 6 isoform X2"/>
    <property type="match status" value="1"/>
</dbReference>
<feature type="compositionally biased region" description="Acidic residues" evidence="17">
    <location>
        <begin position="356"/>
        <end position="368"/>
    </location>
</feature>
<feature type="compositionally biased region" description="Basic and acidic residues" evidence="17">
    <location>
        <begin position="1098"/>
        <end position="1113"/>
    </location>
</feature>
<feature type="region of interest" description="Disordered" evidence="17">
    <location>
        <begin position="804"/>
        <end position="881"/>
    </location>
</feature>
<evidence type="ECO:0000256" key="1">
    <source>
        <dbReference type="ARBA" id="ARBA00004123"/>
    </source>
</evidence>
<feature type="region of interest" description="Disordered" evidence="17">
    <location>
        <begin position="947"/>
        <end position="976"/>
    </location>
</feature>
<evidence type="ECO:0000256" key="17">
    <source>
        <dbReference type="SAM" id="MobiDB-lite"/>
    </source>
</evidence>
<dbReference type="Ensembl" id="ENSSFOT00015000585.2">
    <property type="protein sequence ID" value="ENSSFOP00015000557.1"/>
    <property type="gene ID" value="ENSSFOG00015000468.2"/>
</dbReference>
<keyword evidence="10" id="KW-0832">Ubl conjugation</keyword>
<dbReference type="Proteomes" id="UP000694397">
    <property type="component" value="Chromosome 1"/>
</dbReference>
<comment type="pathway">
    <text evidence="2">Protein modification; protein sumoylation.</text>
</comment>
<evidence type="ECO:0000256" key="5">
    <source>
        <dbReference type="ARBA" id="ARBA00022553"/>
    </source>
</evidence>
<dbReference type="GO" id="GO:0070139">
    <property type="term" value="F:SUMO-specific endopeptidase activity"/>
    <property type="evidence" value="ECO:0007669"/>
    <property type="project" value="TreeGrafter"/>
</dbReference>
<dbReference type="Gene3D" id="1.10.418.20">
    <property type="match status" value="1"/>
</dbReference>
<keyword evidence="8" id="KW-0378">Hydrolase</keyword>
<organism evidence="19 20">
    <name type="scientific">Scleropages formosus</name>
    <name type="common">Asian bonytongue</name>
    <name type="synonym">Osteoglossum formosum</name>
    <dbReference type="NCBI Taxonomy" id="113540"/>
    <lineage>
        <taxon>Eukaryota</taxon>
        <taxon>Metazoa</taxon>
        <taxon>Chordata</taxon>
        <taxon>Craniata</taxon>
        <taxon>Vertebrata</taxon>
        <taxon>Euteleostomi</taxon>
        <taxon>Actinopterygii</taxon>
        <taxon>Neopterygii</taxon>
        <taxon>Teleostei</taxon>
        <taxon>Osteoglossocephala</taxon>
        <taxon>Osteoglossomorpha</taxon>
        <taxon>Osteoglossiformes</taxon>
        <taxon>Osteoglossidae</taxon>
        <taxon>Scleropages</taxon>
    </lineage>
</organism>
<dbReference type="GO" id="GO:0006508">
    <property type="term" value="P:proteolysis"/>
    <property type="evidence" value="ECO:0007669"/>
    <property type="project" value="UniProtKB-KW"/>
</dbReference>
<feature type="compositionally biased region" description="Low complexity" evidence="17">
    <location>
        <begin position="270"/>
        <end position="281"/>
    </location>
</feature>
<feature type="region of interest" description="Disordered" evidence="17">
    <location>
        <begin position="253"/>
        <end position="397"/>
    </location>
</feature>
<keyword evidence="6" id="KW-0645">Protease</keyword>
<feature type="compositionally biased region" description="Low complexity" evidence="17">
    <location>
        <begin position="844"/>
        <end position="855"/>
    </location>
</feature>
<evidence type="ECO:0000313" key="20">
    <source>
        <dbReference type="Proteomes" id="UP000694397"/>
    </source>
</evidence>
<dbReference type="PANTHER" id="PTHR46896:SF1">
    <property type="entry name" value="SENTRIN-SPECIFIC PROTEASE 6"/>
    <property type="match status" value="1"/>
</dbReference>
<reference evidence="19" key="3">
    <citation type="submission" date="2025-09" db="UniProtKB">
        <authorList>
            <consortium name="Ensembl"/>
        </authorList>
    </citation>
    <scope>IDENTIFICATION</scope>
</reference>
<dbReference type="InterPro" id="IPR051947">
    <property type="entry name" value="Sentrin-specific_protease"/>
</dbReference>
<keyword evidence="11" id="KW-0539">Nucleus</keyword>
<keyword evidence="5" id="KW-0597">Phosphoprotein</keyword>
<dbReference type="GO" id="GO:0005829">
    <property type="term" value="C:cytosol"/>
    <property type="evidence" value="ECO:0007669"/>
    <property type="project" value="UniProtKB-ARBA"/>
</dbReference>
<dbReference type="GeneTree" id="ENSGT00940000155724"/>
<feature type="compositionally biased region" description="Polar residues" evidence="17">
    <location>
        <begin position="369"/>
        <end position="379"/>
    </location>
</feature>
<dbReference type="GO" id="GO:0016926">
    <property type="term" value="P:protein desumoylation"/>
    <property type="evidence" value="ECO:0007669"/>
    <property type="project" value="TreeGrafter"/>
</dbReference>
<dbReference type="FunFam" id="1.10.418.20:FF:000010">
    <property type="entry name" value="sentrin-specific protease 6 isoform X2"/>
    <property type="match status" value="1"/>
</dbReference>
<feature type="compositionally biased region" description="Basic and acidic residues" evidence="17">
    <location>
        <begin position="805"/>
        <end position="827"/>
    </location>
</feature>
<evidence type="ECO:0000256" key="6">
    <source>
        <dbReference type="ARBA" id="ARBA00022670"/>
    </source>
</evidence>
<feature type="compositionally biased region" description="Low complexity" evidence="17">
    <location>
        <begin position="382"/>
        <end position="396"/>
    </location>
</feature>
<feature type="domain" description="Ubiquitin-like protease family profile" evidence="18">
    <location>
        <begin position="672"/>
        <end position="1055"/>
    </location>
</feature>
<accession>A0A8C9QQB4</accession>
<evidence type="ECO:0000256" key="11">
    <source>
        <dbReference type="ARBA" id="ARBA00023242"/>
    </source>
</evidence>
<dbReference type="GO" id="GO:0090169">
    <property type="term" value="P:regulation of spindle assembly"/>
    <property type="evidence" value="ECO:0007669"/>
    <property type="project" value="TreeGrafter"/>
</dbReference>
<reference evidence="19 20" key="1">
    <citation type="submission" date="2019-04" db="EMBL/GenBank/DDBJ databases">
        <authorList>
            <consortium name="Wellcome Sanger Institute Data Sharing"/>
        </authorList>
    </citation>
    <scope>NUCLEOTIDE SEQUENCE [LARGE SCALE GENOMIC DNA]</scope>
</reference>
<protein>
    <recommendedName>
        <fullName evidence="14">Sentrin-specific protease 6</fullName>
    </recommendedName>
    <alternativeName>
        <fullName evidence="16">SUMO-1-specific protease 1</fullName>
    </alternativeName>
    <alternativeName>
        <fullName evidence="15">Sentrin/SUMO-specific protease SENP6</fullName>
    </alternativeName>
</protein>
<evidence type="ECO:0000256" key="4">
    <source>
        <dbReference type="ARBA" id="ARBA00022499"/>
    </source>
</evidence>
<dbReference type="FunFam" id="3.30.310.130:FF:000001">
    <property type="entry name" value="sentrin-specific protease 6 isoform X1"/>
    <property type="match status" value="1"/>
</dbReference>
<evidence type="ECO:0000256" key="7">
    <source>
        <dbReference type="ARBA" id="ARBA00022786"/>
    </source>
</evidence>
<dbReference type="Pfam" id="PF02902">
    <property type="entry name" value="Peptidase_C48"/>
    <property type="match status" value="2"/>
</dbReference>
<dbReference type="GO" id="GO:0005634">
    <property type="term" value="C:nucleus"/>
    <property type="evidence" value="ECO:0007669"/>
    <property type="project" value="UniProtKB-SubCell"/>
</dbReference>
<keyword evidence="9" id="KW-0788">Thiol protease</keyword>
<feature type="compositionally biased region" description="Polar residues" evidence="17">
    <location>
        <begin position="872"/>
        <end position="881"/>
    </location>
</feature>
<dbReference type="InterPro" id="IPR038765">
    <property type="entry name" value="Papain-like_cys_pep_sf"/>
</dbReference>
<evidence type="ECO:0000256" key="10">
    <source>
        <dbReference type="ARBA" id="ARBA00022843"/>
    </source>
</evidence>
<evidence type="ECO:0000256" key="9">
    <source>
        <dbReference type="ARBA" id="ARBA00022807"/>
    </source>
</evidence>
<dbReference type="PROSITE" id="PS50600">
    <property type="entry name" value="ULP_PROTEASE"/>
    <property type="match status" value="1"/>
</dbReference>
<dbReference type="FunFam" id="3.30.310.130:FF:000004">
    <property type="entry name" value="sentrin-specific protease 6 isoform X6"/>
    <property type="match status" value="1"/>
</dbReference>
<evidence type="ECO:0000256" key="13">
    <source>
        <dbReference type="ARBA" id="ARBA00062458"/>
    </source>
</evidence>
<evidence type="ECO:0000313" key="19">
    <source>
        <dbReference type="Ensembl" id="ENSSFOP00015000557.1"/>
    </source>
</evidence>